<keyword evidence="10" id="KW-0472">Membrane</keyword>
<dbReference type="PANTHER" id="PTHR13667:SF5">
    <property type="entry name" value="WD REPEAT-CONTAINING AND PLANAR CELL POLARITY EFFECTOR PROTEIN FRITZ HOMOLOG"/>
    <property type="match status" value="1"/>
</dbReference>
<evidence type="ECO:0000256" key="10">
    <source>
        <dbReference type="ARBA" id="ARBA00023136"/>
    </source>
</evidence>
<dbReference type="Proteomes" id="UP000694569">
    <property type="component" value="Unplaced"/>
</dbReference>
<dbReference type="GeneTree" id="ENSGT00390000016551"/>
<keyword evidence="4" id="KW-1003">Cell membrane</keyword>
<dbReference type="Pfam" id="PF11768">
    <property type="entry name" value="Frtz"/>
    <property type="match status" value="1"/>
</dbReference>
<evidence type="ECO:0000313" key="13">
    <source>
        <dbReference type="Ensembl" id="ENSLLEP00000011715.1"/>
    </source>
</evidence>
<comment type="similarity">
    <text evidence="3">Belongs to the WD repeat fritz family.</text>
</comment>
<dbReference type="InterPro" id="IPR036322">
    <property type="entry name" value="WD40_repeat_dom_sf"/>
</dbReference>
<evidence type="ECO:0000256" key="9">
    <source>
        <dbReference type="ARBA" id="ARBA00023069"/>
    </source>
</evidence>
<evidence type="ECO:0000256" key="7">
    <source>
        <dbReference type="ARBA" id="ARBA00022737"/>
    </source>
</evidence>
<evidence type="ECO:0000256" key="6">
    <source>
        <dbReference type="ARBA" id="ARBA00022574"/>
    </source>
</evidence>
<dbReference type="AlphaFoldDB" id="A0A8C5MB75"/>
<organism evidence="13 14">
    <name type="scientific">Leptobrachium leishanense</name>
    <name type="common">Leishan spiny toad</name>
    <dbReference type="NCBI Taxonomy" id="445787"/>
    <lineage>
        <taxon>Eukaryota</taxon>
        <taxon>Metazoa</taxon>
        <taxon>Chordata</taxon>
        <taxon>Craniata</taxon>
        <taxon>Vertebrata</taxon>
        <taxon>Euteleostomi</taxon>
        <taxon>Amphibia</taxon>
        <taxon>Batrachia</taxon>
        <taxon>Anura</taxon>
        <taxon>Pelobatoidea</taxon>
        <taxon>Megophryidae</taxon>
        <taxon>Leptobrachium</taxon>
    </lineage>
</organism>
<dbReference type="PANTHER" id="PTHR13667">
    <property type="entry name" value="HOMOLOC-13"/>
    <property type="match status" value="1"/>
</dbReference>
<proteinExistence type="inferred from homology"/>
<evidence type="ECO:0000256" key="1">
    <source>
        <dbReference type="ARBA" id="ARBA00004236"/>
    </source>
</evidence>
<dbReference type="GO" id="GO:0007399">
    <property type="term" value="P:nervous system development"/>
    <property type="evidence" value="ECO:0007669"/>
    <property type="project" value="TreeGrafter"/>
</dbReference>
<reference evidence="13" key="2">
    <citation type="submission" date="2025-09" db="UniProtKB">
        <authorList>
            <consortium name="Ensembl"/>
        </authorList>
    </citation>
    <scope>IDENTIFICATION</scope>
</reference>
<comment type="subcellular location">
    <subcellularLocation>
        <location evidence="1">Cell membrane</location>
    </subcellularLocation>
    <subcellularLocation>
        <location evidence="2">Cytoplasm</location>
        <location evidence="2">Cytoskeleton</location>
        <location evidence="2">Cilium axoneme</location>
    </subcellularLocation>
</comment>
<sequence length="764" mass="87197">MSFCLTELYLWSLKNTLHVGDEDLGVYQYHEKKEPAQFPDYGYLEEKQQFVESRGFRWTLKNKRPEKLRDNLTELEELMQGSECVLSKWKNKYVCQLLFGSGVLVSLSLSGPQLDKVVIDRTLVGKLLSNPISDAVFTDSFIVLSFLKENKLCFIQFTKKTGSPDISKHLEKLSSQDLKISYIELPGPVGRQLNRHLAINCIHDLVICWWPIPVDDVWPWSPVSSEKDRANLVLLACMANRLEVLSYIRTERDLFDAGFSIHQPYHVHTVERAMSSNKEPTADRCIYECGRHKIQCVSVTRIPLKSKVISCCRSFSEDHLVLGCEDSSLILYDGHRRVTLLAQAEILPVLIKCHPSDSIFVVSSNQGELQIFDKALSPLRVQLMAEDIAPKSTLQCLKQYDVSSSLVEMQWTVPSSSLQCTDTMDIHNLLYVRFDGGPIGVLHFKLGAISRGQLGLTEIISQYLRFDEIDEAIGVLSCMNWDRKAHQCYTCMSAIVNHLLRQRLTPEREAQLEASLGTFYTPARPLLDTTVMEYRDPISRYARRFFHHLLRYQRFEKAFLLAVDIGARDLFMDIHYLALDKGELALAKVAKKKAEEIDAESIITGVDTVGRLDDVSETFADLSMTSQEQRFSKTFPIIDSDTDYSQQRTAGSRQLVHRENEIGIEDYAESLDKTLPWNQGHSEETSNVTVILIFFLHLFLEGDPQGYSKRSEWLPKENRPLKISVRLPFLAIRPSREQAIRQILANCLHIRCLFGACSRAVKSP</sequence>
<keyword evidence="6" id="KW-0853">WD repeat</keyword>
<accession>A0A8C5MB75</accession>
<keyword evidence="7" id="KW-0677">Repeat</keyword>
<evidence type="ECO:0000256" key="2">
    <source>
        <dbReference type="ARBA" id="ARBA00004430"/>
    </source>
</evidence>
<keyword evidence="5" id="KW-0963">Cytoplasm</keyword>
<evidence type="ECO:0000256" key="8">
    <source>
        <dbReference type="ARBA" id="ARBA00022794"/>
    </source>
</evidence>
<dbReference type="GO" id="GO:0044782">
    <property type="term" value="P:cilium organization"/>
    <property type="evidence" value="ECO:0007669"/>
    <property type="project" value="TreeGrafter"/>
</dbReference>
<dbReference type="InterPro" id="IPR024511">
    <property type="entry name" value="Frtz"/>
</dbReference>
<evidence type="ECO:0000256" key="3">
    <source>
        <dbReference type="ARBA" id="ARBA00006059"/>
    </source>
</evidence>
<evidence type="ECO:0000313" key="14">
    <source>
        <dbReference type="Proteomes" id="UP000694569"/>
    </source>
</evidence>
<dbReference type="GO" id="GO:0097541">
    <property type="term" value="C:axonemal basal plate"/>
    <property type="evidence" value="ECO:0007669"/>
    <property type="project" value="TreeGrafter"/>
</dbReference>
<dbReference type="Ensembl" id="ENSLLET00000012186.1">
    <property type="protein sequence ID" value="ENSLLEP00000011715.1"/>
    <property type="gene ID" value="ENSLLEG00000007365.1"/>
</dbReference>
<dbReference type="SUPFAM" id="SSF50978">
    <property type="entry name" value="WD40 repeat-like"/>
    <property type="match status" value="1"/>
</dbReference>
<keyword evidence="14" id="KW-1185">Reference proteome</keyword>
<dbReference type="GO" id="GO:0005886">
    <property type="term" value="C:plasma membrane"/>
    <property type="evidence" value="ECO:0007669"/>
    <property type="project" value="UniProtKB-SubCell"/>
</dbReference>
<keyword evidence="11" id="KW-0206">Cytoskeleton</keyword>
<reference evidence="13" key="1">
    <citation type="submission" date="2025-08" db="UniProtKB">
        <authorList>
            <consortium name="Ensembl"/>
        </authorList>
    </citation>
    <scope>IDENTIFICATION</scope>
</reference>
<evidence type="ECO:0000256" key="12">
    <source>
        <dbReference type="ARBA" id="ARBA00023273"/>
    </source>
</evidence>
<evidence type="ECO:0000256" key="11">
    <source>
        <dbReference type="ARBA" id="ARBA00023212"/>
    </source>
</evidence>
<gene>
    <name evidence="13" type="primary">WDPCP</name>
</gene>
<dbReference type="OrthoDB" id="10013020at2759"/>
<keyword evidence="12" id="KW-0966">Cell projection</keyword>
<protein>
    <submittedName>
        <fullName evidence="13">WD repeat containing planar cell polarity effector</fullName>
    </submittedName>
</protein>
<dbReference type="GO" id="GO:0045184">
    <property type="term" value="P:establishment of protein localization"/>
    <property type="evidence" value="ECO:0007669"/>
    <property type="project" value="TreeGrafter"/>
</dbReference>
<evidence type="ECO:0000256" key="5">
    <source>
        <dbReference type="ARBA" id="ARBA00022490"/>
    </source>
</evidence>
<keyword evidence="9" id="KW-0969">Cilium</keyword>
<evidence type="ECO:0000256" key="4">
    <source>
        <dbReference type="ARBA" id="ARBA00022475"/>
    </source>
</evidence>
<name>A0A8C5MB75_9ANUR</name>
<keyword evidence="8" id="KW-0970">Cilium biogenesis/degradation</keyword>